<dbReference type="Proteomes" id="UP000663834">
    <property type="component" value="Unassembled WGS sequence"/>
</dbReference>
<comment type="caution">
    <text evidence="10">The sequence shown here is derived from an EMBL/GenBank/DDBJ whole genome shotgun (WGS) entry which is preliminary data.</text>
</comment>
<dbReference type="PROSITE" id="PS50968">
    <property type="entry name" value="BIOTINYL_LIPOYL"/>
    <property type="match status" value="1"/>
</dbReference>
<dbReference type="GO" id="GO:0006086">
    <property type="term" value="P:pyruvate decarboxylation to acetyl-CoA"/>
    <property type="evidence" value="ECO:0007669"/>
    <property type="project" value="InterPro"/>
</dbReference>
<sequence length="540" mass="59146">MQSTRLLITAQRYSSASRINHLLRRSLTISNSTIKINLINSTLSPVALNLRSCTTSGLLSLTRSDLINVRQHLPVRYASSTTLPLYKRIALPALSPTMETGTLRSWSKQVGDRISEGDILAEIETDKATLGFEAGDEGFLAKILIPGGSKDVAVGKLCAIIVEKEEDIAAFKDFKDSTSASPVKKESLNEKTTPSDKTVEKESDPVKKDDSTNTKQQQTAPTRSEIVNDRILASPFARKLAQEREINLELIEGTGPNGRVVVEDVEKFIKQGSAKAQIQVKKGKDVLTTPPKAAKQGKETAAGYNEQVSELQAANARRVTESKTTIPHYYLTIDIQLDEILKLRNKLNDKLTPKSKDSKDKTSGITIKDFIIKAAALACKKRPETNSVWMDKCIREYETVDINVAINTEAGVLVMPIIYNVDQKGLSIINTELSQLSKKASTGTLNGDELEMGTFTITNLGMYGITNFSAIVYPQQSAILAVGGVETKLLLSTDSPKGFRQSTVLNVTLSCDHRVIDGAIGAQWLQEFKQFLENPGSMIL</sequence>
<feature type="compositionally biased region" description="Basic and acidic residues" evidence="7">
    <location>
        <begin position="183"/>
        <end position="212"/>
    </location>
</feature>
<dbReference type="PROSITE" id="PS00189">
    <property type="entry name" value="LIPOYL"/>
    <property type="match status" value="1"/>
</dbReference>
<dbReference type="InterPro" id="IPR004167">
    <property type="entry name" value="PSBD"/>
</dbReference>
<evidence type="ECO:0000256" key="1">
    <source>
        <dbReference type="ARBA" id="ARBA00007317"/>
    </source>
</evidence>
<dbReference type="Gene3D" id="2.40.50.100">
    <property type="match status" value="1"/>
</dbReference>
<feature type="domain" description="Peripheral subunit-binding (PSBD)" evidence="9">
    <location>
        <begin position="232"/>
        <end position="269"/>
    </location>
</feature>
<feature type="region of interest" description="Disordered" evidence="7">
    <location>
        <begin position="181"/>
        <end position="227"/>
    </location>
</feature>
<dbReference type="Gene3D" id="3.30.559.10">
    <property type="entry name" value="Chloramphenicol acetyltransferase-like domain"/>
    <property type="match status" value="1"/>
</dbReference>
<dbReference type="PROSITE" id="PS51826">
    <property type="entry name" value="PSBD"/>
    <property type="match status" value="1"/>
</dbReference>
<dbReference type="SUPFAM" id="SSF47005">
    <property type="entry name" value="Peripheral subunit-binding domain of 2-oxo acid dehydrogenase complex"/>
    <property type="match status" value="1"/>
</dbReference>
<evidence type="ECO:0000256" key="6">
    <source>
        <dbReference type="RuleBase" id="RU361137"/>
    </source>
</evidence>
<comment type="subcellular location">
    <subcellularLocation>
        <location evidence="6">Mitochondrion</location>
    </subcellularLocation>
</comment>
<keyword evidence="2 6" id="KW-0808">Transferase</keyword>
<dbReference type="FunFam" id="2.40.50.100:FF:000010">
    <property type="entry name" value="Acetyltransferase component of pyruvate dehydrogenase complex"/>
    <property type="match status" value="1"/>
</dbReference>
<dbReference type="InterPro" id="IPR045257">
    <property type="entry name" value="E2/Pdx1"/>
</dbReference>
<comment type="catalytic activity">
    <reaction evidence="6">
        <text>N(6)-[(R)-dihydrolipoyl]-L-lysyl-[protein] + acetyl-CoA = N(6)-[(R)-S(8)-acetyldihydrolipoyl]-L-lysyl-[protein] + CoA</text>
        <dbReference type="Rhea" id="RHEA:17017"/>
        <dbReference type="Rhea" id="RHEA-COMP:10475"/>
        <dbReference type="Rhea" id="RHEA-COMP:10478"/>
        <dbReference type="ChEBI" id="CHEBI:57287"/>
        <dbReference type="ChEBI" id="CHEBI:57288"/>
        <dbReference type="ChEBI" id="CHEBI:83100"/>
        <dbReference type="ChEBI" id="CHEBI:83111"/>
        <dbReference type="EC" id="2.3.1.12"/>
    </reaction>
</comment>
<dbReference type="InterPro" id="IPR001078">
    <property type="entry name" value="2-oxoacid_DH_actylTfrase"/>
</dbReference>
<evidence type="ECO:0000313" key="12">
    <source>
        <dbReference type="EMBL" id="CAF3806847.1"/>
    </source>
</evidence>
<dbReference type="EC" id="2.3.1.12" evidence="6"/>
<accession>A0A814VLK1</accession>
<evidence type="ECO:0000313" key="13">
    <source>
        <dbReference type="EMBL" id="CAF3840520.1"/>
    </source>
</evidence>
<dbReference type="InterPro" id="IPR011053">
    <property type="entry name" value="Single_hybrid_motif"/>
</dbReference>
<proteinExistence type="inferred from homology"/>
<evidence type="ECO:0000256" key="7">
    <source>
        <dbReference type="SAM" id="MobiDB-lite"/>
    </source>
</evidence>
<dbReference type="Pfam" id="PF00364">
    <property type="entry name" value="Biotin_lipoyl"/>
    <property type="match status" value="1"/>
</dbReference>
<dbReference type="EMBL" id="CAJOBJ010000729">
    <property type="protein sequence ID" value="CAF3840520.1"/>
    <property type="molecule type" value="Genomic_DNA"/>
</dbReference>
<evidence type="ECO:0000256" key="5">
    <source>
        <dbReference type="ARBA" id="ARBA00023315"/>
    </source>
</evidence>
<evidence type="ECO:0000313" key="11">
    <source>
        <dbReference type="EMBL" id="CAF1210736.1"/>
    </source>
</evidence>
<keyword evidence="4" id="KW-0809">Transit peptide</keyword>
<evidence type="ECO:0000313" key="14">
    <source>
        <dbReference type="Proteomes" id="UP000663855"/>
    </source>
</evidence>
<keyword evidence="5 6" id="KW-0012">Acyltransferase</keyword>
<dbReference type="PANTHER" id="PTHR23151">
    <property type="entry name" value="DIHYDROLIPOAMIDE ACETYL/SUCCINYL-TRANSFERASE-RELATED"/>
    <property type="match status" value="1"/>
</dbReference>
<dbReference type="Gene3D" id="4.10.320.10">
    <property type="entry name" value="E3-binding domain"/>
    <property type="match status" value="1"/>
</dbReference>
<dbReference type="Pfam" id="PF00198">
    <property type="entry name" value="2-oxoacid_dh"/>
    <property type="match status" value="1"/>
</dbReference>
<dbReference type="InterPro" id="IPR023213">
    <property type="entry name" value="CAT-like_dom_sf"/>
</dbReference>
<evidence type="ECO:0000259" key="9">
    <source>
        <dbReference type="PROSITE" id="PS51826"/>
    </source>
</evidence>
<dbReference type="PANTHER" id="PTHR23151:SF90">
    <property type="entry name" value="DIHYDROLIPOYLLYSINE-RESIDUE ACETYLTRANSFERASE COMPONENT OF PYRUVATE DEHYDROGENASE COMPLEX, MITOCHONDRIAL-RELATED"/>
    <property type="match status" value="1"/>
</dbReference>
<keyword evidence="3 6" id="KW-0450">Lipoyl</keyword>
<dbReference type="GO" id="GO:0004742">
    <property type="term" value="F:dihydrolipoyllysine-residue acetyltransferase activity"/>
    <property type="evidence" value="ECO:0007669"/>
    <property type="project" value="UniProtKB-UniRule"/>
</dbReference>
<name>A0A814VLK1_9BILA</name>
<comment type="function">
    <text evidence="6">The pyruvate dehydrogenase complex catalyzes the overall conversion of pyruvate to acetyl-CoA and CO(2).</text>
</comment>
<dbReference type="SUPFAM" id="SSF51230">
    <property type="entry name" value="Single hybrid motif"/>
    <property type="match status" value="1"/>
</dbReference>
<reference evidence="10" key="1">
    <citation type="submission" date="2021-02" db="EMBL/GenBank/DDBJ databases">
        <authorList>
            <person name="Nowell W R."/>
        </authorList>
    </citation>
    <scope>NUCLEOTIDE SEQUENCE</scope>
</reference>
<dbReference type="GO" id="GO:0045254">
    <property type="term" value="C:pyruvate dehydrogenase complex"/>
    <property type="evidence" value="ECO:0007669"/>
    <property type="project" value="UniProtKB-UniRule"/>
</dbReference>
<gene>
    <name evidence="12" type="ORF">BYL167_LOCUS3313</name>
    <name evidence="10" type="ORF">CJN711_LOCUS11582</name>
    <name evidence="13" type="ORF">GIL414_LOCUS3356</name>
    <name evidence="11" type="ORF">KQP761_LOCUS318</name>
</gene>
<dbReference type="SUPFAM" id="SSF52777">
    <property type="entry name" value="CoA-dependent acyltransferases"/>
    <property type="match status" value="1"/>
</dbReference>
<evidence type="ECO:0000256" key="2">
    <source>
        <dbReference type="ARBA" id="ARBA00022679"/>
    </source>
</evidence>
<protein>
    <recommendedName>
        <fullName evidence="6">Acetyltransferase component of pyruvate dehydrogenase complex</fullName>
        <ecNumber evidence="6">2.3.1.12</ecNumber>
    </recommendedName>
</protein>
<dbReference type="Proteomes" id="UP000681720">
    <property type="component" value="Unassembled WGS sequence"/>
</dbReference>
<feature type="domain" description="Lipoyl-binding" evidence="8">
    <location>
        <begin position="86"/>
        <end position="165"/>
    </location>
</feature>
<dbReference type="OrthoDB" id="537444at2759"/>
<evidence type="ECO:0000256" key="4">
    <source>
        <dbReference type="ARBA" id="ARBA00022946"/>
    </source>
</evidence>
<dbReference type="InterPro" id="IPR006257">
    <property type="entry name" value="LAT1"/>
</dbReference>
<dbReference type="InterPro" id="IPR036625">
    <property type="entry name" value="E3-bd_dom_sf"/>
</dbReference>
<comment type="similarity">
    <text evidence="1 6">Belongs to the 2-oxoacid dehydrogenase family.</text>
</comment>
<dbReference type="GO" id="GO:0005739">
    <property type="term" value="C:mitochondrion"/>
    <property type="evidence" value="ECO:0007669"/>
    <property type="project" value="UniProtKB-SubCell"/>
</dbReference>
<dbReference type="Proteomes" id="UP000681967">
    <property type="component" value="Unassembled WGS sequence"/>
</dbReference>
<dbReference type="Proteomes" id="UP000663855">
    <property type="component" value="Unassembled WGS sequence"/>
</dbReference>
<dbReference type="EMBL" id="CAJOBH010000631">
    <property type="protein sequence ID" value="CAF3806847.1"/>
    <property type="molecule type" value="Genomic_DNA"/>
</dbReference>
<organism evidence="10 14">
    <name type="scientific">Rotaria magnacalcarata</name>
    <dbReference type="NCBI Taxonomy" id="392030"/>
    <lineage>
        <taxon>Eukaryota</taxon>
        <taxon>Metazoa</taxon>
        <taxon>Spiralia</taxon>
        <taxon>Gnathifera</taxon>
        <taxon>Rotifera</taxon>
        <taxon>Eurotatoria</taxon>
        <taxon>Bdelloidea</taxon>
        <taxon>Philodinida</taxon>
        <taxon>Philodinidae</taxon>
        <taxon>Rotaria</taxon>
    </lineage>
</organism>
<evidence type="ECO:0000256" key="3">
    <source>
        <dbReference type="ARBA" id="ARBA00022823"/>
    </source>
</evidence>
<evidence type="ECO:0000259" key="8">
    <source>
        <dbReference type="PROSITE" id="PS50968"/>
    </source>
</evidence>
<dbReference type="AlphaFoldDB" id="A0A814VLK1"/>
<dbReference type="InterPro" id="IPR003016">
    <property type="entry name" value="2-oxoA_DH_lipoyl-BS"/>
</dbReference>
<dbReference type="NCBIfam" id="TIGR01349">
    <property type="entry name" value="PDHac_trf_mito"/>
    <property type="match status" value="1"/>
</dbReference>
<comment type="cofactor">
    <cofactor evidence="6">
        <name>(R)-lipoate</name>
        <dbReference type="ChEBI" id="CHEBI:83088"/>
    </cofactor>
    <text evidence="6">Binds 1 lipoyl cofactor covalently.</text>
</comment>
<dbReference type="Pfam" id="PF02817">
    <property type="entry name" value="E3_binding"/>
    <property type="match status" value="1"/>
</dbReference>
<dbReference type="EMBL" id="CAJNOV010004934">
    <property type="protein sequence ID" value="CAF1192331.1"/>
    <property type="molecule type" value="Genomic_DNA"/>
</dbReference>
<dbReference type="CDD" id="cd06849">
    <property type="entry name" value="lipoyl_domain"/>
    <property type="match status" value="1"/>
</dbReference>
<dbReference type="EMBL" id="CAJNOW010000026">
    <property type="protein sequence ID" value="CAF1210736.1"/>
    <property type="molecule type" value="Genomic_DNA"/>
</dbReference>
<dbReference type="InterPro" id="IPR000089">
    <property type="entry name" value="Biotin_lipoyl"/>
</dbReference>
<feature type="compositionally biased region" description="Polar residues" evidence="7">
    <location>
        <begin position="213"/>
        <end position="222"/>
    </location>
</feature>
<evidence type="ECO:0000313" key="10">
    <source>
        <dbReference type="EMBL" id="CAF1192331.1"/>
    </source>
</evidence>